<organism evidence="1 2">
    <name type="scientific">Pistacia integerrima</name>
    <dbReference type="NCBI Taxonomy" id="434235"/>
    <lineage>
        <taxon>Eukaryota</taxon>
        <taxon>Viridiplantae</taxon>
        <taxon>Streptophyta</taxon>
        <taxon>Embryophyta</taxon>
        <taxon>Tracheophyta</taxon>
        <taxon>Spermatophyta</taxon>
        <taxon>Magnoliopsida</taxon>
        <taxon>eudicotyledons</taxon>
        <taxon>Gunneridae</taxon>
        <taxon>Pentapetalae</taxon>
        <taxon>rosids</taxon>
        <taxon>malvids</taxon>
        <taxon>Sapindales</taxon>
        <taxon>Anacardiaceae</taxon>
        <taxon>Pistacia</taxon>
    </lineage>
</organism>
<protein>
    <submittedName>
        <fullName evidence="1">Uncharacterized protein</fullName>
    </submittedName>
</protein>
<name>A0ACC0X7V2_9ROSI</name>
<comment type="caution">
    <text evidence="1">The sequence shown here is derived from an EMBL/GenBank/DDBJ whole genome shotgun (WGS) entry which is preliminary data.</text>
</comment>
<proteinExistence type="predicted"/>
<evidence type="ECO:0000313" key="2">
    <source>
        <dbReference type="Proteomes" id="UP001163603"/>
    </source>
</evidence>
<gene>
    <name evidence="1" type="ORF">Pint_34614</name>
</gene>
<dbReference type="EMBL" id="CM047749">
    <property type="protein sequence ID" value="KAJ0010941.1"/>
    <property type="molecule type" value="Genomic_DNA"/>
</dbReference>
<accession>A0ACC0X7V2</accession>
<evidence type="ECO:0000313" key="1">
    <source>
        <dbReference type="EMBL" id="KAJ0010941.1"/>
    </source>
</evidence>
<dbReference type="Proteomes" id="UP001163603">
    <property type="component" value="Chromosome 14"/>
</dbReference>
<reference evidence="2" key="1">
    <citation type="journal article" date="2023" name="G3 (Bethesda)">
        <title>Genome assembly and association tests identify interacting loci associated with vigor, precocity, and sex in interspecific pistachio rootstocks.</title>
        <authorList>
            <person name="Palmer W."/>
            <person name="Jacygrad E."/>
            <person name="Sagayaradj S."/>
            <person name="Cavanaugh K."/>
            <person name="Han R."/>
            <person name="Bertier L."/>
            <person name="Beede B."/>
            <person name="Kafkas S."/>
            <person name="Golino D."/>
            <person name="Preece J."/>
            <person name="Michelmore R."/>
        </authorList>
    </citation>
    <scope>NUCLEOTIDE SEQUENCE [LARGE SCALE GENOMIC DNA]</scope>
</reference>
<keyword evidence="2" id="KW-1185">Reference proteome</keyword>
<sequence>MAAAGIISNLTLLFYVFLLMVMPGIGARAIRTQHLDDDEEHNILLVNGRHYSMHVDHHSSSHHGFRIWVI</sequence>